<proteinExistence type="predicted"/>
<dbReference type="Proteomes" id="UP000236370">
    <property type="component" value="Unassembled WGS sequence"/>
</dbReference>
<dbReference type="Gene3D" id="3.40.50.720">
    <property type="entry name" value="NAD(P)-binding Rossmann-like Domain"/>
    <property type="match status" value="1"/>
</dbReference>
<reference evidence="1 3" key="1">
    <citation type="submission" date="2017-12" db="EMBL/GenBank/DDBJ databases">
        <title>High-resolution comparative analysis of great ape genomes.</title>
        <authorList>
            <person name="Pollen A."/>
            <person name="Hastie A."/>
            <person name="Hormozdiari F."/>
            <person name="Dougherty M."/>
            <person name="Liu R."/>
            <person name="Chaisson M."/>
            <person name="Hoppe E."/>
            <person name="Hill C."/>
            <person name="Pang A."/>
            <person name="Hillier L."/>
            <person name="Baker C."/>
            <person name="Armstrong J."/>
            <person name="Shendure J."/>
            <person name="Paten B."/>
            <person name="Wilson R."/>
            <person name="Chao H."/>
            <person name="Schneider V."/>
            <person name="Ventura M."/>
            <person name="Kronenberg Z."/>
            <person name="Murali S."/>
            <person name="Gordon D."/>
            <person name="Cantsilieris S."/>
            <person name="Munson K."/>
            <person name="Nelson B."/>
            <person name="Raja A."/>
            <person name="Underwood J."/>
            <person name="Diekhans M."/>
            <person name="Fiddes I."/>
            <person name="Haussler D."/>
            <person name="Eichler E."/>
        </authorList>
    </citation>
    <scope>NUCLEOTIDE SEQUENCE [LARGE SCALE GENOMIC DNA]</scope>
    <source>
        <strain evidence="1">Yerkes chimp pedigree #C0471</strain>
        <tissue evidence="1">Blood</tissue>
    </source>
</reference>
<dbReference type="SMR" id="A0A2J8LT72"/>
<evidence type="ECO:0000313" key="2">
    <source>
        <dbReference type="EMBL" id="PNI50466.1"/>
    </source>
</evidence>
<dbReference type="EMBL" id="NBAG03000278">
    <property type="protein sequence ID" value="PNI50466.1"/>
    <property type="molecule type" value="Genomic_DNA"/>
</dbReference>
<gene>
    <name evidence="1" type="ORF">CK820_G0026077</name>
</gene>
<name>A0A2J8LT72_PANTR</name>
<comment type="caution">
    <text evidence="1">The sequence shown here is derived from an EMBL/GenBank/DDBJ whole genome shotgun (WGS) entry which is preliminary data.</text>
</comment>
<dbReference type="AlphaFoldDB" id="A0A2J8LT72"/>
<protein>
    <submittedName>
        <fullName evidence="1">ISYNA1 isoform 8</fullName>
    </submittedName>
    <submittedName>
        <fullName evidence="2">ISYNA1 isoform 9</fullName>
    </submittedName>
</protein>
<dbReference type="EMBL" id="NBAG03000278">
    <property type="protein sequence ID" value="PNI50465.1"/>
    <property type="molecule type" value="Genomic_DNA"/>
</dbReference>
<organism evidence="1 3">
    <name type="scientific">Pan troglodytes</name>
    <name type="common">Chimpanzee</name>
    <dbReference type="NCBI Taxonomy" id="9598"/>
    <lineage>
        <taxon>Eukaryota</taxon>
        <taxon>Metazoa</taxon>
        <taxon>Chordata</taxon>
        <taxon>Craniata</taxon>
        <taxon>Vertebrata</taxon>
        <taxon>Euteleostomi</taxon>
        <taxon>Mammalia</taxon>
        <taxon>Eutheria</taxon>
        <taxon>Euarchontoglires</taxon>
        <taxon>Primates</taxon>
        <taxon>Haplorrhini</taxon>
        <taxon>Catarrhini</taxon>
        <taxon>Hominidae</taxon>
        <taxon>Pan</taxon>
    </lineage>
</organism>
<evidence type="ECO:0000313" key="1">
    <source>
        <dbReference type="EMBL" id="PNI50465.1"/>
    </source>
</evidence>
<accession>A0A2J8LT72</accession>
<evidence type="ECO:0000313" key="3">
    <source>
        <dbReference type="Proteomes" id="UP000236370"/>
    </source>
</evidence>
<sequence>MEAAAQFFVESPDVVYGPEAIEAQYEYRTTRVSREGGVLKAGTSRR</sequence>